<protein>
    <recommendedName>
        <fullName evidence="5">Remorin C-terminal domain-containing protein</fullName>
    </recommendedName>
</protein>
<dbReference type="Pfam" id="PF03763">
    <property type="entry name" value="Remorin_C"/>
    <property type="match status" value="1"/>
</dbReference>
<evidence type="ECO:0000313" key="6">
    <source>
        <dbReference type="EMBL" id="KAJ8531935.1"/>
    </source>
</evidence>
<evidence type="ECO:0000256" key="4">
    <source>
        <dbReference type="SAM" id="Phobius"/>
    </source>
</evidence>
<dbReference type="AlphaFoldDB" id="A0A9Q1QXN4"/>
<dbReference type="Proteomes" id="UP001152561">
    <property type="component" value="Unassembled WGS sequence"/>
</dbReference>
<feature type="coiled-coil region" evidence="2">
    <location>
        <begin position="438"/>
        <end position="480"/>
    </location>
</feature>
<feature type="region of interest" description="Disordered" evidence="3">
    <location>
        <begin position="342"/>
        <end position="362"/>
    </location>
</feature>
<feature type="transmembrane region" description="Helical" evidence="4">
    <location>
        <begin position="485"/>
        <end position="506"/>
    </location>
</feature>
<evidence type="ECO:0000259" key="5">
    <source>
        <dbReference type="Pfam" id="PF03763"/>
    </source>
</evidence>
<feature type="region of interest" description="Disordered" evidence="3">
    <location>
        <begin position="98"/>
        <end position="117"/>
    </location>
</feature>
<keyword evidence="7" id="KW-1185">Reference proteome</keyword>
<evidence type="ECO:0000256" key="2">
    <source>
        <dbReference type="SAM" id="Coils"/>
    </source>
</evidence>
<dbReference type="PANTHER" id="PTHR31471:SF13">
    <property type="entry name" value="REMORIN FAMILY PROTEIN"/>
    <property type="match status" value="1"/>
</dbReference>
<feature type="region of interest" description="Disordered" evidence="3">
    <location>
        <begin position="217"/>
        <end position="236"/>
    </location>
</feature>
<gene>
    <name evidence="6" type="ORF">K7X08_011858</name>
</gene>
<evidence type="ECO:0000256" key="1">
    <source>
        <dbReference type="ARBA" id="ARBA00005711"/>
    </source>
</evidence>
<dbReference type="PANTHER" id="PTHR31471">
    <property type="entry name" value="OS02G0116800 PROTEIN"/>
    <property type="match status" value="1"/>
</dbReference>
<dbReference type="InterPro" id="IPR005516">
    <property type="entry name" value="Remorin_C"/>
</dbReference>
<proteinExistence type="inferred from homology"/>
<organism evidence="6 7">
    <name type="scientific">Anisodus acutangulus</name>
    <dbReference type="NCBI Taxonomy" id="402998"/>
    <lineage>
        <taxon>Eukaryota</taxon>
        <taxon>Viridiplantae</taxon>
        <taxon>Streptophyta</taxon>
        <taxon>Embryophyta</taxon>
        <taxon>Tracheophyta</taxon>
        <taxon>Spermatophyta</taxon>
        <taxon>Magnoliopsida</taxon>
        <taxon>eudicotyledons</taxon>
        <taxon>Gunneridae</taxon>
        <taxon>Pentapetalae</taxon>
        <taxon>asterids</taxon>
        <taxon>lamiids</taxon>
        <taxon>Solanales</taxon>
        <taxon>Solanaceae</taxon>
        <taxon>Solanoideae</taxon>
        <taxon>Hyoscyameae</taxon>
        <taxon>Anisodus</taxon>
    </lineage>
</organism>
<evidence type="ECO:0000256" key="3">
    <source>
        <dbReference type="SAM" id="MobiDB-lite"/>
    </source>
</evidence>
<reference evidence="7" key="1">
    <citation type="journal article" date="2023" name="Proc. Natl. Acad. Sci. U.S.A.">
        <title>Genomic and structural basis for evolution of tropane alkaloid biosynthesis.</title>
        <authorList>
            <person name="Wanga Y.-J."/>
            <person name="Taina T."/>
            <person name="Yua J.-Y."/>
            <person name="Lia J."/>
            <person name="Xua B."/>
            <person name="Chenc J."/>
            <person name="D'Auriad J.C."/>
            <person name="Huanga J.-P."/>
            <person name="Huanga S.-X."/>
        </authorList>
    </citation>
    <scope>NUCLEOTIDE SEQUENCE [LARGE SCALE GENOMIC DNA]</scope>
    <source>
        <strain evidence="7">cv. KIB-2019</strain>
    </source>
</reference>
<keyword evidence="4" id="KW-0812">Transmembrane</keyword>
<sequence length="588" mass="64813">MSELRFLDQRLAFIFRSRDVSPVDRCSTSQSHHQHLAGHGFCEAFGGPVPDLSKALVHKNRKEKAKVQKVDNSGAETEDENLTLNSARKSFSKTLKECQDRRSMSGSLLKKSDRRKPDLNNAVINATHSSSPCTGAVKKTTVTTCGAGTFPSPGTPNYRHSSVGIQKGWSSERVPLYTAANNWRQLNTALLPNNNGRALPFKWEDAERWIFSPMSGYTSVQQPQRRPKSKSGPLVRPGRSCYSIYSPAPPVLRGGNGGNLLADSPFSSGVMAADGLSICHGGNLGGGNIPTHVESCIARSASVHGCSELIGLSTLSVHQDEASDDIEDAATGVISRRDMAMQMSPEESPPSSPLRQSSFSHTTPSVLPIVESQSKVRDVPVDEQVTVTTWSKRLETEDWKLKAGEIHSSTWEVSDIPKSVPKIRREEAKINAWENLQKAKAEAAVRKLEMKLEKKRSSSMDKIMKKLRSAQRKAKEMRNSMFFEWLLYMPCVLISLLSVLMSLLISEQLYYLIFERCNLVGCKCVDGTVAQAMEEIKQMLLGNVNNAENPNNGVNVVNGVGPHMVDLEDNGNLVREGQRNGEYQLPAY</sequence>
<name>A0A9Q1QXN4_9SOLA</name>
<keyword evidence="2" id="KW-0175">Coiled coil</keyword>
<accession>A0A9Q1QXN4</accession>
<comment type="caution">
    <text evidence="6">The sequence shown here is derived from an EMBL/GenBank/DDBJ whole genome shotgun (WGS) entry which is preliminary data.</text>
</comment>
<evidence type="ECO:0000313" key="7">
    <source>
        <dbReference type="Proteomes" id="UP001152561"/>
    </source>
</evidence>
<dbReference type="EMBL" id="JAJAGQ010000020">
    <property type="protein sequence ID" value="KAJ8531935.1"/>
    <property type="molecule type" value="Genomic_DNA"/>
</dbReference>
<comment type="similarity">
    <text evidence="1">Belongs to the remorin family.</text>
</comment>
<feature type="domain" description="Remorin C-terminal" evidence="5">
    <location>
        <begin position="406"/>
        <end position="480"/>
    </location>
</feature>
<keyword evidence="4" id="KW-1133">Transmembrane helix</keyword>
<keyword evidence="4" id="KW-0472">Membrane</keyword>
<dbReference type="OrthoDB" id="648416at2759"/>